<feature type="transmembrane region" description="Helical" evidence="9">
    <location>
        <begin position="149"/>
        <end position="170"/>
    </location>
</feature>
<feature type="domain" description="ABC transmembrane type-1" evidence="10">
    <location>
        <begin position="107"/>
        <end position="316"/>
    </location>
</feature>
<keyword evidence="3" id="KW-1003">Cell membrane</keyword>
<evidence type="ECO:0000256" key="5">
    <source>
        <dbReference type="ARBA" id="ARBA00022856"/>
    </source>
</evidence>
<evidence type="ECO:0000259" key="10">
    <source>
        <dbReference type="PROSITE" id="PS50928"/>
    </source>
</evidence>
<dbReference type="GO" id="GO:0015833">
    <property type="term" value="P:peptide transport"/>
    <property type="evidence" value="ECO:0007669"/>
    <property type="project" value="UniProtKB-KW"/>
</dbReference>
<dbReference type="InterPro" id="IPR035906">
    <property type="entry name" value="MetI-like_sf"/>
</dbReference>
<dbReference type="PANTHER" id="PTHR43386:SF24">
    <property type="entry name" value="OLIGOPEPTIDE TRANSPORT SYSTEM PERMEASE PROTEIN AMID"/>
    <property type="match status" value="1"/>
</dbReference>
<dbReference type="Pfam" id="PF00528">
    <property type="entry name" value="BPD_transp_1"/>
    <property type="match status" value="1"/>
</dbReference>
<dbReference type="InterPro" id="IPR025966">
    <property type="entry name" value="OppC_N"/>
</dbReference>
<keyword evidence="6" id="KW-0653">Protein transport</keyword>
<evidence type="ECO:0000256" key="7">
    <source>
        <dbReference type="ARBA" id="ARBA00022989"/>
    </source>
</evidence>
<feature type="transmembrane region" description="Helical" evidence="9">
    <location>
        <begin position="298"/>
        <end position="319"/>
    </location>
</feature>
<dbReference type="PANTHER" id="PTHR43386">
    <property type="entry name" value="OLIGOPEPTIDE TRANSPORT SYSTEM PERMEASE PROTEIN APPC"/>
    <property type="match status" value="1"/>
</dbReference>
<evidence type="ECO:0000256" key="4">
    <source>
        <dbReference type="ARBA" id="ARBA00022692"/>
    </source>
</evidence>
<comment type="caution">
    <text evidence="11">The sequence shown here is derived from an EMBL/GenBank/DDBJ whole genome shotgun (WGS) entry which is preliminary data.</text>
</comment>
<evidence type="ECO:0000256" key="1">
    <source>
        <dbReference type="ARBA" id="ARBA00004651"/>
    </source>
</evidence>
<feature type="transmembrane region" description="Helical" evidence="9">
    <location>
        <begin position="46"/>
        <end position="67"/>
    </location>
</feature>
<dbReference type="EMBL" id="ALNZ01000026">
    <property type="protein sequence ID" value="EKV56898.1"/>
    <property type="molecule type" value="Genomic_DNA"/>
</dbReference>
<dbReference type="GO" id="GO:0055085">
    <property type="term" value="P:transmembrane transport"/>
    <property type="evidence" value="ECO:0007669"/>
    <property type="project" value="InterPro"/>
</dbReference>
<reference evidence="11 12" key="1">
    <citation type="submission" date="2012-07" db="EMBL/GenBank/DDBJ databases">
        <title>Genome sequence of Brachyspira sp. 30446, isolated from a pig with mucohaemorrhagic colitis.</title>
        <authorList>
            <person name="Rubin J.E."/>
            <person name="Fernando C."/>
            <person name="Harding J.C.S."/>
            <person name="Hill J.E."/>
        </authorList>
    </citation>
    <scope>NUCLEOTIDE SEQUENCE [LARGE SCALE GENOMIC DNA]</scope>
    <source>
        <strain evidence="11 12">30446</strain>
    </source>
</reference>
<feature type="transmembrane region" description="Helical" evidence="9">
    <location>
        <begin position="259"/>
        <end position="278"/>
    </location>
</feature>
<comment type="subcellular location">
    <subcellularLocation>
        <location evidence="1 9">Cell membrane</location>
        <topology evidence="1 9">Multi-pass membrane protein</topology>
    </subcellularLocation>
</comment>
<dbReference type="STRING" id="1289135.A966_07664"/>
<accession>A0A2U4EVK1</accession>
<dbReference type="AlphaFoldDB" id="A0A2U4EVK1"/>
<dbReference type="GO" id="GO:0015031">
    <property type="term" value="P:protein transport"/>
    <property type="evidence" value="ECO:0007669"/>
    <property type="project" value="UniProtKB-KW"/>
</dbReference>
<dbReference type="OrthoDB" id="9783218at2"/>
<name>A0A2U4EVK1_9SPIR</name>
<keyword evidence="7 9" id="KW-1133">Transmembrane helix</keyword>
<dbReference type="RefSeq" id="WP_008724062.1">
    <property type="nucleotide sequence ID" value="NZ_JH994111.1"/>
</dbReference>
<organism evidence="11 12">
    <name type="scientific">Brachyspira hampsonii 30446</name>
    <dbReference type="NCBI Taxonomy" id="1289135"/>
    <lineage>
        <taxon>Bacteria</taxon>
        <taxon>Pseudomonadati</taxon>
        <taxon>Spirochaetota</taxon>
        <taxon>Spirochaetia</taxon>
        <taxon>Brachyspirales</taxon>
        <taxon>Brachyspiraceae</taxon>
        <taxon>Brachyspira</taxon>
    </lineage>
</organism>
<keyword evidence="8 9" id="KW-0472">Membrane</keyword>
<dbReference type="PROSITE" id="PS50928">
    <property type="entry name" value="ABC_TM1"/>
    <property type="match status" value="1"/>
</dbReference>
<evidence type="ECO:0000256" key="3">
    <source>
        <dbReference type="ARBA" id="ARBA00022475"/>
    </source>
</evidence>
<evidence type="ECO:0000256" key="6">
    <source>
        <dbReference type="ARBA" id="ARBA00022927"/>
    </source>
</evidence>
<dbReference type="Pfam" id="PF12911">
    <property type="entry name" value="OppC_N"/>
    <property type="match status" value="1"/>
</dbReference>
<dbReference type="InterPro" id="IPR000515">
    <property type="entry name" value="MetI-like"/>
</dbReference>
<feature type="transmembrane region" description="Helical" evidence="9">
    <location>
        <begin position="105"/>
        <end position="128"/>
    </location>
</feature>
<evidence type="ECO:0000313" key="12">
    <source>
        <dbReference type="Proteomes" id="UP000011663"/>
    </source>
</evidence>
<evidence type="ECO:0000313" key="11">
    <source>
        <dbReference type="EMBL" id="EKV56898.1"/>
    </source>
</evidence>
<feature type="transmembrane region" description="Helical" evidence="9">
    <location>
        <begin position="182"/>
        <end position="202"/>
    </location>
</feature>
<dbReference type="Gene3D" id="1.10.3720.10">
    <property type="entry name" value="MetI-like"/>
    <property type="match status" value="1"/>
</dbReference>
<dbReference type="SUPFAM" id="SSF161098">
    <property type="entry name" value="MetI-like"/>
    <property type="match status" value="1"/>
</dbReference>
<dbReference type="GO" id="GO:0005886">
    <property type="term" value="C:plasma membrane"/>
    <property type="evidence" value="ECO:0007669"/>
    <property type="project" value="UniProtKB-SubCell"/>
</dbReference>
<proteinExistence type="inferred from homology"/>
<dbReference type="GeneID" id="66487951"/>
<sequence>MENSLDNLDKSLFVKATDEEKASAEVKRESVTYWQDAYRRFKKNRIALVSIIVIAIIAVLSIIIPMVSEYGYAQINRGVENSLPTFEHPFGTDTLGRDLLVRCMIGARISLLIGIVSATLVVIIGIVYGSISGYFGGITDSIMMRIVDIISAVPTLLVVVLLSVVLKAPMDKLFLQNESLRGIGLLGPGLFSIFIVISLLYWTNMARMTRGQILALKGQEFVTAARALGTPHSRIIFKHLIPNAMGAIIVSAMVQIPNAIFVEAFLSFLGLGVSAPMVSLGSLTSNAVSGVYSYPYQLLFPAALISIIILCFNLVGDGLRDALDPRMKNR</sequence>
<keyword evidence="5" id="KW-0571">Peptide transport</keyword>
<keyword evidence="4 9" id="KW-0812">Transmembrane</keyword>
<comment type="similarity">
    <text evidence="9">Belongs to the binding-protein-dependent transport system permease family.</text>
</comment>
<dbReference type="Proteomes" id="UP000011663">
    <property type="component" value="Unassembled WGS sequence"/>
</dbReference>
<gene>
    <name evidence="11" type="ORF">A966_07664</name>
</gene>
<keyword evidence="2 9" id="KW-0813">Transport</keyword>
<evidence type="ECO:0000256" key="9">
    <source>
        <dbReference type="RuleBase" id="RU363032"/>
    </source>
</evidence>
<evidence type="ECO:0000256" key="2">
    <source>
        <dbReference type="ARBA" id="ARBA00022448"/>
    </source>
</evidence>
<evidence type="ECO:0000256" key="8">
    <source>
        <dbReference type="ARBA" id="ARBA00023136"/>
    </source>
</evidence>
<dbReference type="CDD" id="cd06261">
    <property type="entry name" value="TM_PBP2"/>
    <property type="match status" value="1"/>
</dbReference>
<dbReference type="InterPro" id="IPR050366">
    <property type="entry name" value="BP-dependent_transpt_permease"/>
</dbReference>
<protein>
    <submittedName>
        <fullName evidence="11">Binding-protein-dependent transport system inner membrane protein</fullName>
    </submittedName>
</protein>